<dbReference type="EMBL" id="VVXH01000001">
    <property type="protein sequence ID" value="KAA2381018.1"/>
    <property type="molecule type" value="Genomic_DNA"/>
</dbReference>
<organism evidence="3 4">
    <name type="scientific">Alistipes onderdonkii</name>
    <dbReference type="NCBI Taxonomy" id="328813"/>
    <lineage>
        <taxon>Bacteria</taxon>
        <taxon>Pseudomonadati</taxon>
        <taxon>Bacteroidota</taxon>
        <taxon>Bacteroidia</taxon>
        <taxon>Bacteroidales</taxon>
        <taxon>Rikenellaceae</taxon>
        <taxon>Alistipes</taxon>
    </lineage>
</organism>
<dbReference type="SUPFAM" id="SSF51430">
    <property type="entry name" value="NAD(P)-linked oxidoreductase"/>
    <property type="match status" value="1"/>
</dbReference>
<dbReference type="Proteomes" id="UP000322940">
    <property type="component" value="Unassembled WGS sequence"/>
</dbReference>
<dbReference type="CDD" id="cd19078">
    <property type="entry name" value="AKR_AKR13C1_2"/>
    <property type="match status" value="1"/>
</dbReference>
<comment type="caution">
    <text evidence="3">The sequence shown here is derived from an EMBL/GenBank/DDBJ whole genome shotgun (WGS) entry which is preliminary data.</text>
</comment>
<dbReference type="Pfam" id="PF00248">
    <property type="entry name" value="Aldo_ket_red"/>
    <property type="match status" value="1"/>
</dbReference>
<evidence type="ECO:0000256" key="1">
    <source>
        <dbReference type="ARBA" id="ARBA00023002"/>
    </source>
</evidence>
<accession>A0A5B3H641</accession>
<evidence type="ECO:0000313" key="4">
    <source>
        <dbReference type="Proteomes" id="UP000322940"/>
    </source>
</evidence>
<reference evidence="3 4" key="1">
    <citation type="journal article" date="2019" name="Nat. Med.">
        <title>A library of human gut bacterial isolates paired with longitudinal multiomics data enables mechanistic microbiome research.</title>
        <authorList>
            <person name="Poyet M."/>
            <person name="Groussin M."/>
            <person name="Gibbons S.M."/>
            <person name="Avila-Pacheco J."/>
            <person name="Jiang X."/>
            <person name="Kearney S.M."/>
            <person name="Perrotta A.R."/>
            <person name="Berdy B."/>
            <person name="Zhao S."/>
            <person name="Lieberman T.D."/>
            <person name="Swanson P.K."/>
            <person name="Smith M."/>
            <person name="Roesemann S."/>
            <person name="Alexander J.E."/>
            <person name="Rich S.A."/>
            <person name="Livny J."/>
            <person name="Vlamakis H."/>
            <person name="Clish C."/>
            <person name="Bullock K."/>
            <person name="Deik A."/>
            <person name="Scott J."/>
            <person name="Pierce K.A."/>
            <person name="Xavier R.J."/>
            <person name="Alm E.J."/>
        </authorList>
    </citation>
    <scope>NUCLEOTIDE SEQUENCE [LARGE SCALE GENOMIC DNA]</scope>
    <source>
        <strain evidence="3 4">BIOML-A266</strain>
    </source>
</reference>
<dbReference type="InterPro" id="IPR023210">
    <property type="entry name" value="NADP_OxRdtase_dom"/>
</dbReference>
<proteinExistence type="predicted"/>
<dbReference type="Gene3D" id="3.20.20.100">
    <property type="entry name" value="NADP-dependent oxidoreductase domain"/>
    <property type="match status" value="1"/>
</dbReference>
<protein>
    <submittedName>
        <fullName evidence="3">Aldo/keto reductase</fullName>
    </submittedName>
</protein>
<dbReference type="GO" id="GO:0016491">
    <property type="term" value="F:oxidoreductase activity"/>
    <property type="evidence" value="ECO:0007669"/>
    <property type="project" value="UniProtKB-KW"/>
</dbReference>
<evidence type="ECO:0000313" key="3">
    <source>
        <dbReference type="EMBL" id="KAA2381018.1"/>
    </source>
</evidence>
<dbReference type="RefSeq" id="WP_032134558.1">
    <property type="nucleotide sequence ID" value="NZ_JADNCE010000006.1"/>
</dbReference>
<dbReference type="InterPro" id="IPR036812">
    <property type="entry name" value="NAD(P)_OxRdtase_dom_sf"/>
</dbReference>
<evidence type="ECO:0000259" key="2">
    <source>
        <dbReference type="Pfam" id="PF00248"/>
    </source>
</evidence>
<feature type="domain" description="NADP-dependent oxidoreductase" evidence="2">
    <location>
        <begin position="16"/>
        <end position="306"/>
    </location>
</feature>
<dbReference type="GO" id="GO:0005737">
    <property type="term" value="C:cytoplasm"/>
    <property type="evidence" value="ECO:0007669"/>
    <property type="project" value="TreeGrafter"/>
</dbReference>
<keyword evidence="1" id="KW-0560">Oxidoreductase</keyword>
<name>A0A5B3H641_9BACT</name>
<gene>
    <name evidence="3" type="ORF">F2Y10_00565</name>
</gene>
<dbReference type="PANTHER" id="PTHR43625">
    <property type="entry name" value="AFLATOXIN B1 ALDEHYDE REDUCTASE"/>
    <property type="match status" value="1"/>
</dbReference>
<dbReference type="AlphaFoldDB" id="A0A5B3H641"/>
<dbReference type="InterPro" id="IPR050791">
    <property type="entry name" value="Aldo-Keto_reductase"/>
</dbReference>
<dbReference type="PANTHER" id="PTHR43625:SF77">
    <property type="entry name" value="ALDO-KETO REDUCTASE"/>
    <property type="match status" value="1"/>
</dbReference>
<sequence length="328" mass="36204">MKYRELGNRKLQVSAIGLGCMGMSYGYGSAADRNEMITLLRKAYELGVTFFDTAECYGPYANEELVGEAMAPIRDKVVIATKFGIRIDAQGRQALSSRPEQIRRSVEGSLKRLRTDHIDLYYQHRVDPEVPIEEVAGTVGDLIREGKVLHWGLSEAGIQTIRRAHAELPLTAVQSEYSMFWREPEEQLLPTLGELGVGLVPFSPLGKGFLTGAIGRDARFGKGDFRSVVPRFTPGNIAANLSLVDFVREVAAAKGITPAQAALSWLMAQRPWIVSIPGSRSLQHLTDNIAAAGVEYTEEEMKDINERLSQIVLSGDRYPAELQARVGR</sequence>